<gene>
    <name evidence="1" type="ORF">MED15_03801</name>
</gene>
<comment type="caution">
    <text evidence="1">The sequence shown here is derived from an EMBL/GenBank/DDBJ whole genome shotgun (WGS) entry which is preliminary data.</text>
</comment>
<dbReference type="EMBL" id="PYAC01000017">
    <property type="protein sequence ID" value="RAO16282.1"/>
    <property type="molecule type" value="Genomic_DNA"/>
</dbReference>
<proteinExistence type="predicted"/>
<accession>A0ABX9D1A2</accession>
<evidence type="ECO:0000313" key="1">
    <source>
        <dbReference type="EMBL" id="RAO16282.1"/>
    </source>
</evidence>
<reference evidence="1 2" key="1">
    <citation type="submission" date="2018-03" db="EMBL/GenBank/DDBJ databases">
        <title>Defining the species Micromonospora saelicesensis and Micromonospora noduli under the framework of genomics.</title>
        <authorList>
            <person name="Riesco R."/>
            <person name="Trujillo M.E."/>
        </authorList>
    </citation>
    <scope>NUCLEOTIDE SEQUENCE [LARGE SCALE GENOMIC DNA]</scope>
    <source>
        <strain evidence="1 2">MED15</strain>
    </source>
</reference>
<evidence type="ECO:0000313" key="2">
    <source>
        <dbReference type="Proteomes" id="UP000249045"/>
    </source>
</evidence>
<organism evidence="1 2">
    <name type="scientific">Micromonospora noduli</name>
    <dbReference type="NCBI Taxonomy" id="709876"/>
    <lineage>
        <taxon>Bacteria</taxon>
        <taxon>Bacillati</taxon>
        <taxon>Actinomycetota</taxon>
        <taxon>Actinomycetes</taxon>
        <taxon>Micromonosporales</taxon>
        <taxon>Micromonosporaceae</taxon>
        <taxon>Micromonospora</taxon>
    </lineage>
</organism>
<sequence>MTKVDDPTVRRPSDGAVEVTKPWQATCTPREPCARIAVDDLRDLARRGELANVVASATPEVRARLSGAAYAIVWPIVFARVTRPVERRRGHWLCANSVEQLADDCLDRHHDDVEAVVSDLLTNAKVPIVDVERWSSARLTAATVDGHRRRRGQRGALQRPRVPAWLAAELGGDPWLTELAVQILTWVGVPTTAGTQLWPLDSWALRREVATGDLTGNPMLSMEIERVLAAMRRRPRWYADYVERPLGRKYAPALAVSADGAAGLRPLVVIGSHERDEAHLADLAAAAVELISRRLRAGADPAHAVVEVLGVVFGAGTGSEQMDRTPDGVPAPEERLSVLLADDRTVRRIVDEVLRIVADGSE</sequence>
<dbReference type="Proteomes" id="UP000249045">
    <property type="component" value="Unassembled WGS sequence"/>
</dbReference>
<name>A0ABX9D1A2_9ACTN</name>
<keyword evidence="2" id="KW-1185">Reference proteome</keyword>
<protein>
    <submittedName>
        <fullName evidence="1">Uncharacterized protein</fullName>
    </submittedName>
</protein>